<organism evidence="1 2">
    <name type="scientific">Siminovitchia thermophila</name>
    <dbReference type="NCBI Taxonomy" id="1245522"/>
    <lineage>
        <taxon>Bacteria</taxon>
        <taxon>Bacillati</taxon>
        <taxon>Bacillota</taxon>
        <taxon>Bacilli</taxon>
        <taxon>Bacillales</taxon>
        <taxon>Bacillaceae</taxon>
        <taxon>Siminovitchia</taxon>
    </lineage>
</organism>
<reference evidence="1 2" key="1">
    <citation type="submission" date="2021-01" db="EMBL/GenBank/DDBJ databases">
        <title>Genomic Encyclopedia of Type Strains, Phase IV (KMG-IV): sequencing the most valuable type-strain genomes for metagenomic binning, comparative biology and taxonomic classification.</title>
        <authorList>
            <person name="Goeker M."/>
        </authorList>
    </citation>
    <scope>NUCLEOTIDE SEQUENCE [LARGE SCALE GENOMIC DNA]</scope>
    <source>
        <strain evidence="1 2">DSM 105453</strain>
    </source>
</reference>
<proteinExistence type="predicted"/>
<evidence type="ECO:0000313" key="1">
    <source>
        <dbReference type="EMBL" id="MBM7717648.1"/>
    </source>
</evidence>
<dbReference type="Proteomes" id="UP000823485">
    <property type="component" value="Unassembled WGS sequence"/>
</dbReference>
<evidence type="ECO:0000313" key="2">
    <source>
        <dbReference type="Proteomes" id="UP000823485"/>
    </source>
</evidence>
<comment type="caution">
    <text evidence="1">The sequence shown here is derived from an EMBL/GenBank/DDBJ whole genome shotgun (WGS) entry which is preliminary data.</text>
</comment>
<name>A0ABS2RDB8_9BACI</name>
<keyword evidence="2" id="KW-1185">Reference proteome</keyword>
<sequence>MDHQSFIQKFDKQAKKYSKRRKNNHAYKFLNEFFKKLKEKY</sequence>
<gene>
    <name evidence="1" type="ORF">JOC94_004679</name>
</gene>
<accession>A0ABS2RDB8</accession>
<dbReference type="EMBL" id="JAFBFH010000063">
    <property type="protein sequence ID" value="MBM7717648.1"/>
    <property type="molecule type" value="Genomic_DNA"/>
</dbReference>
<protein>
    <submittedName>
        <fullName evidence="1">Uncharacterized protein</fullName>
    </submittedName>
</protein>